<reference evidence="4 5" key="1">
    <citation type="submission" date="2024-03" db="EMBL/GenBank/DDBJ databases">
        <title>Human intestinal bacterial collection.</title>
        <authorList>
            <person name="Pauvert C."/>
            <person name="Hitch T.C.A."/>
            <person name="Clavel T."/>
        </authorList>
    </citation>
    <scope>NUCLEOTIDE SEQUENCE [LARGE SCALE GENOMIC DNA]</scope>
    <source>
        <strain evidence="4 5">CLA-SR-H024</strain>
    </source>
</reference>
<keyword evidence="3 4" id="KW-0378">Hydrolase</keyword>
<name>A0ABV1EW79_9BACI</name>
<dbReference type="SUPFAM" id="SSF51556">
    <property type="entry name" value="Metallo-dependent hydrolases"/>
    <property type="match status" value="1"/>
</dbReference>
<evidence type="ECO:0000256" key="1">
    <source>
        <dbReference type="ARBA" id="ARBA00009275"/>
    </source>
</evidence>
<evidence type="ECO:0000313" key="5">
    <source>
        <dbReference type="Proteomes" id="UP001465426"/>
    </source>
</evidence>
<dbReference type="CDD" id="cd01310">
    <property type="entry name" value="TatD_DNAse"/>
    <property type="match status" value="1"/>
</dbReference>
<organism evidence="4 5">
    <name type="scientific">Niallia hominis</name>
    <dbReference type="NCBI Taxonomy" id="3133173"/>
    <lineage>
        <taxon>Bacteria</taxon>
        <taxon>Bacillati</taxon>
        <taxon>Bacillota</taxon>
        <taxon>Bacilli</taxon>
        <taxon>Bacillales</taxon>
        <taxon>Bacillaceae</taxon>
        <taxon>Niallia</taxon>
    </lineage>
</organism>
<keyword evidence="2" id="KW-0479">Metal-binding</keyword>
<dbReference type="InterPro" id="IPR001130">
    <property type="entry name" value="TatD-like"/>
</dbReference>
<proteinExistence type="inferred from homology"/>
<dbReference type="PANTHER" id="PTHR46317:SF1">
    <property type="entry name" value="HYDROLASE, TATD FAMILY"/>
    <property type="match status" value="1"/>
</dbReference>
<keyword evidence="5" id="KW-1185">Reference proteome</keyword>
<dbReference type="Gene3D" id="3.20.20.140">
    <property type="entry name" value="Metal-dependent hydrolases"/>
    <property type="match status" value="1"/>
</dbReference>
<dbReference type="Proteomes" id="UP001465426">
    <property type="component" value="Unassembled WGS sequence"/>
</dbReference>
<evidence type="ECO:0000256" key="3">
    <source>
        <dbReference type="ARBA" id="ARBA00022801"/>
    </source>
</evidence>
<dbReference type="RefSeq" id="WP_031534110.1">
    <property type="nucleotide sequence ID" value="NZ_JBBMFN010000001.1"/>
</dbReference>
<dbReference type="EMBL" id="JBBMFN010000001">
    <property type="protein sequence ID" value="MEQ2464372.1"/>
    <property type="molecule type" value="Genomic_DNA"/>
</dbReference>
<evidence type="ECO:0000313" key="4">
    <source>
        <dbReference type="EMBL" id="MEQ2464372.1"/>
    </source>
</evidence>
<dbReference type="GO" id="GO:0016787">
    <property type="term" value="F:hydrolase activity"/>
    <property type="evidence" value="ECO:0007669"/>
    <property type="project" value="UniProtKB-KW"/>
</dbReference>
<dbReference type="PIRSF" id="PIRSF005902">
    <property type="entry name" value="DNase_TatD"/>
    <property type="match status" value="1"/>
</dbReference>
<comment type="caution">
    <text evidence="4">The sequence shown here is derived from an EMBL/GenBank/DDBJ whole genome shotgun (WGS) entry which is preliminary data.</text>
</comment>
<accession>A0ABV1EW79</accession>
<dbReference type="PROSITE" id="PS01137">
    <property type="entry name" value="TATD_1"/>
    <property type="match status" value="1"/>
</dbReference>
<dbReference type="InterPro" id="IPR032466">
    <property type="entry name" value="Metal_Hydrolase"/>
</dbReference>
<dbReference type="Pfam" id="PF01026">
    <property type="entry name" value="TatD_DNase"/>
    <property type="match status" value="1"/>
</dbReference>
<protein>
    <submittedName>
        <fullName evidence="4">TatD family hydrolase</fullName>
    </submittedName>
</protein>
<comment type="similarity">
    <text evidence="1">Belongs to the metallo-dependent hydrolases superfamily. TatD-type hydrolase family.</text>
</comment>
<evidence type="ECO:0000256" key="2">
    <source>
        <dbReference type="ARBA" id="ARBA00022723"/>
    </source>
</evidence>
<dbReference type="PANTHER" id="PTHR46317">
    <property type="entry name" value="HYDROLASE OF PHP SUPERFAMILY-RELATED PROTEIN"/>
    <property type="match status" value="1"/>
</dbReference>
<sequence length="255" mass="29651">MKQIIDAHIHLDQYSRDDILRFAMEETVQYAISVSSNLESCKKTKKLSQEFAFIKAAYGYHPEQSIPSDKSLSALFTWMHENQESMTAIGEVGLPHYIRRKSPSCIPLEPYMEILELFIIFAKKLEKPVILHSIYEEADIAIHLLEKHSFSMAHFHWFKGNPKTIEQMISNGYSISITPDLLYKEKTRQLAKLYPIENIMVETDGPWSLEGPYHHQKTVPMMIHDTVHYLSAIKNITLPDMYNQLLKNTKNFYSI</sequence>
<gene>
    <name evidence="4" type="ORF">WMO63_01645</name>
</gene>
<dbReference type="InterPro" id="IPR018228">
    <property type="entry name" value="DNase_TatD-rel_CS"/>
</dbReference>